<dbReference type="OrthoDB" id="9882599at2"/>
<dbReference type="RefSeq" id="WP_114288398.1">
    <property type="nucleotide sequence ID" value="NZ_CP081459.1"/>
</dbReference>
<accession>A0A369B509</accession>
<dbReference type="GeneID" id="63145029"/>
<organism evidence="1 2">
    <name type="scientific">Vagococcus fluvialis</name>
    <dbReference type="NCBI Taxonomy" id="2738"/>
    <lineage>
        <taxon>Bacteria</taxon>
        <taxon>Bacillati</taxon>
        <taxon>Bacillota</taxon>
        <taxon>Bacilli</taxon>
        <taxon>Lactobacillales</taxon>
        <taxon>Enterococcaceae</taxon>
        <taxon>Vagococcus</taxon>
    </lineage>
</organism>
<evidence type="ECO:0000313" key="1">
    <source>
        <dbReference type="EMBL" id="RSU04411.1"/>
    </source>
</evidence>
<sequence>MNNIDMTLRMMLNNINKFKNVGPRPYTNPKSPMHTPRNNFSFAMEMITEHRLSTKTNGADITSYQDACVLTPLGSRYLEMLNLEFRHVYTFYN</sequence>
<proteinExistence type="predicted"/>
<keyword evidence="2" id="KW-1185">Reference proteome</keyword>
<dbReference type="AlphaFoldDB" id="A0A369B509"/>
<reference evidence="1 2" key="1">
    <citation type="submission" date="2017-05" db="EMBL/GenBank/DDBJ databases">
        <title>Vagococcus spp. assemblies.</title>
        <authorList>
            <person name="Gulvik C.A."/>
        </authorList>
    </citation>
    <scope>NUCLEOTIDE SEQUENCE [LARGE SCALE GENOMIC DNA]</scope>
    <source>
        <strain evidence="1 2">NCFB 2497</strain>
    </source>
</reference>
<dbReference type="EMBL" id="NGJX01000002">
    <property type="protein sequence ID" value="RSU04411.1"/>
    <property type="molecule type" value="Genomic_DNA"/>
</dbReference>
<dbReference type="Proteomes" id="UP000288197">
    <property type="component" value="Unassembled WGS sequence"/>
</dbReference>
<name>A0A369B509_9ENTE</name>
<gene>
    <name evidence="1" type="ORF">CBF32_03265</name>
</gene>
<protein>
    <submittedName>
        <fullName evidence="1">Uncharacterized protein</fullName>
    </submittedName>
</protein>
<comment type="caution">
    <text evidence="1">The sequence shown here is derived from an EMBL/GenBank/DDBJ whole genome shotgun (WGS) entry which is preliminary data.</text>
</comment>
<evidence type="ECO:0000313" key="2">
    <source>
        <dbReference type="Proteomes" id="UP000288197"/>
    </source>
</evidence>